<protein>
    <submittedName>
        <fullName evidence="2">Uncharacterized protein</fullName>
    </submittedName>
</protein>
<evidence type="ECO:0000313" key="2">
    <source>
        <dbReference type="EMBL" id="KAK4019459.1"/>
    </source>
</evidence>
<dbReference type="EMBL" id="JAOYFB010000036">
    <property type="protein sequence ID" value="KAK4019459.1"/>
    <property type="molecule type" value="Genomic_DNA"/>
</dbReference>
<proteinExistence type="predicted"/>
<keyword evidence="3" id="KW-1185">Reference proteome</keyword>
<dbReference type="Proteomes" id="UP001234178">
    <property type="component" value="Unassembled WGS sequence"/>
</dbReference>
<comment type="caution">
    <text evidence="2">The sequence shown here is derived from an EMBL/GenBank/DDBJ whole genome shotgun (WGS) entry which is preliminary data.</text>
</comment>
<sequence length="74" mass="8725">MRNFFFFFIEPIDAGIFIIFRLEEFNDESHRRLQIAVVIRILKKDVRGCGYTGQTRTKRTSEKLDQRGRAASIT</sequence>
<reference evidence="2 3" key="1">
    <citation type="journal article" date="2023" name="Nucleic Acids Res.">
        <title>The hologenome of Daphnia magna reveals possible DNA methylation and microbiome-mediated evolution of the host genome.</title>
        <authorList>
            <person name="Chaturvedi A."/>
            <person name="Li X."/>
            <person name="Dhandapani V."/>
            <person name="Marshall H."/>
            <person name="Kissane S."/>
            <person name="Cuenca-Cambronero M."/>
            <person name="Asole G."/>
            <person name="Calvet F."/>
            <person name="Ruiz-Romero M."/>
            <person name="Marangio P."/>
            <person name="Guigo R."/>
            <person name="Rago D."/>
            <person name="Mirbahai L."/>
            <person name="Eastwood N."/>
            <person name="Colbourne J.K."/>
            <person name="Zhou J."/>
            <person name="Mallon E."/>
            <person name="Orsini L."/>
        </authorList>
    </citation>
    <scope>NUCLEOTIDE SEQUENCE [LARGE SCALE GENOMIC DNA]</scope>
    <source>
        <strain evidence="2">LRV0_1</strain>
    </source>
</reference>
<evidence type="ECO:0000256" key="1">
    <source>
        <dbReference type="SAM" id="MobiDB-lite"/>
    </source>
</evidence>
<evidence type="ECO:0000313" key="3">
    <source>
        <dbReference type="Proteomes" id="UP001234178"/>
    </source>
</evidence>
<name>A0ABR0A2S4_9CRUS</name>
<accession>A0ABR0A2S4</accession>
<gene>
    <name evidence="2" type="ORF">OUZ56_001479</name>
</gene>
<feature type="compositionally biased region" description="Basic and acidic residues" evidence="1">
    <location>
        <begin position="59"/>
        <end position="68"/>
    </location>
</feature>
<feature type="region of interest" description="Disordered" evidence="1">
    <location>
        <begin position="52"/>
        <end position="74"/>
    </location>
</feature>
<organism evidence="2 3">
    <name type="scientific">Daphnia magna</name>
    <dbReference type="NCBI Taxonomy" id="35525"/>
    <lineage>
        <taxon>Eukaryota</taxon>
        <taxon>Metazoa</taxon>
        <taxon>Ecdysozoa</taxon>
        <taxon>Arthropoda</taxon>
        <taxon>Crustacea</taxon>
        <taxon>Branchiopoda</taxon>
        <taxon>Diplostraca</taxon>
        <taxon>Cladocera</taxon>
        <taxon>Anomopoda</taxon>
        <taxon>Daphniidae</taxon>
        <taxon>Daphnia</taxon>
    </lineage>
</organism>